<evidence type="ECO:0000256" key="1">
    <source>
        <dbReference type="ARBA" id="ARBA00004442"/>
    </source>
</evidence>
<dbReference type="Gene3D" id="2.40.170.20">
    <property type="entry name" value="TonB-dependent receptor, beta-barrel domain"/>
    <property type="match status" value="1"/>
</dbReference>
<dbReference type="SUPFAM" id="SSF56935">
    <property type="entry name" value="Porins"/>
    <property type="match status" value="1"/>
</dbReference>
<dbReference type="InterPro" id="IPR037066">
    <property type="entry name" value="Plug_dom_sf"/>
</dbReference>
<evidence type="ECO:0000256" key="2">
    <source>
        <dbReference type="ARBA" id="ARBA00023136"/>
    </source>
</evidence>
<keyword evidence="3" id="KW-0998">Cell outer membrane</keyword>
<dbReference type="Proteomes" id="UP001214530">
    <property type="component" value="Chromosome"/>
</dbReference>
<dbReference type="InterPro" id="IPR041700">
    <property type="entry name" value="OMP_b-brl_3"/>
</dbReference>
<dbReference type="Pfam" id="PF13715">
    <property type="entry name" value="CarbopepD_reg_2"/>
    <property type="match status" value="1"/>
</dbReference>
<dbReference type="SUPFAM" id="SSF49464">
    <property type="entry name" value="Carboxypeptidase regulatory domain-like"/>
    <property type="match status" value="1"/>
</dbReference>
<evidence type="ECO:0000313" key="5">
    <source>
        <dbReference type="EMBL" id="WEK17426.1"/>
    </source>
</evidence>
<sequence length="814" mass="91848">MLYQLMLIIFLFLGFVSTNTVKAQQLEKPLTEVLLKGKVVIDNNVPLAYASLFVLDKDSIVVKKTVTDVNGAFELRLSGKVDYVLLVRYTGYLVYKMKVSPLQDRNLGLIKLLPDAKMLNEVTVRSNQKVVETDGSNIIFNVSKSITAQGTTALEALKKAPGVFVDNNDVVSLNGKPGVMILLDGKQTYMGAKELADLLKSMPSSGIKSIEIINSPTAKYDASGSAGIINIRTQKMQAEGLNGTITTGIAYGVFVKQNQDLSFNYRDKGLNIYGSYNHFFGNYAYLYGSNRIQDGKRYNSNTDDTDKRKKMGARLGADYAIDQRNTVGILVNGNFLFGGGITDTKTLIGLPASENIEESLDAINDYYFQRTNRYNLNLNYKYEDTLGHIFNVDADYSDFKKGNGNLQSNSYKDRNQAVLSQNLYHTLNDIDISLNALKLDYTTNIFKGKLETGAKYSGITANNSAQFYHVLEERDSLDDRRSNTFKFEEQVYSGYVNYKKILGKWSLQAGLRLEHSASNGELNYRFSGVENREYIEKKATDLFPSFSIAVKPQQNHNFSLGYSRRIDRPAYQDLNPFVYMLDELSFWQGNPFLQPQLSHRATLQYVYKNLTIVGITYAHTDNYSARIIDTIETIKIVMVPRNLGIQKSISLFITQSVTLANWWELTFNGTLFQIRNIIAFDKDRKYGLKQLAARINLQQTFKLPFKLTGEVTGYLNTKKLVGANEFSRGTNQVDLGLQRKLLREKATLRLALTDIYKGSKSYGIQQVDGLTLTNYGYYEGRQIRLNFTYNLLNSNTKSPRSRGSALDLENGRIK</sequence>
<comment type="subcellular location">
    <subcellularLocation>
        <location evidence="1">Cell outer membrane</location>
    </subcellularLocation>
</comment>
<dbReference type="InterPro" id="IPR008969">
    <property type="entry name" value="CarboxyPept-like_regulatory"/>
</dbReference>
<dbReference type="PANTHER" id="PTHR40980:SF4">
    <property type="entry name" value="TONB-DEPENDENT RECEPTOR-LIKE BETA-BARREL DOMAIN-CONTAINING PROTEIN"/>
    <property type="match status" value="1"/>
</dbReference>
<gene>
    <name evidence="5" type="ORF">P0Y49_11535</name>
</gene>
<proteinExistence type="predicted"/>
<dbReference type="PANTHER" id="PTHR40980">
    <property type="entry name" value="PLUG DOMAIN-CONTAINING PROTEIN"/>
    <property type="match status" value="1"/>
</dbReference>
<dbReference type="Gene3D" id="2.170.130.10">
    <property type="entry name" value="TonB-dependent receptor, plug domain"/>
    <property type="match status" value="1"/>
</dbReference>
<dbReference type="InterPro" id="IPR036942">
    <property type="entry name" value="Beta-barrel_TonB_sf"/>
</dbReference>
<keyword evidence="2" id="KW-0472">Membrane</keyword>
<dbReference type="GO" id="GO:0009279">
    <property type="term" value="C:cell outer membrane"/>
    <property type="evidence" value="ECO:0007669"/>
    <property type="project" value="UniProtKB-SubCell"/>
</dbReference>
<reference evidence="5" key="1">
    <citation type="submission" date="2023-03" db="EMBL/GenBank/DDBJ databases">
        <title>Andean soil-derived lignocellulolytic bacterial consortium as a source of novel taxa and putative plastic-active enzymes.</title>
        <authorList>
            <person name="Diaz-Garcia L."/>
            <person name="Chuvochina M."/>
            <person name="Feuerriegel G."/>
            <person name="Bunk B."/>
            <person name="Sproer C."/>
            <person name="Streit W.R."/>
            <person name="Rodriguez L.M."/>
            <person name="Overmann J."/>
            <person name="Jimenez D.J."/>
        </authorList>
    </citation>
    <scope>NUCLEOTIDE SEQUENCE</scope>
    <source>
        <strain evidence="5">MAG 3858</strain>
    </source>
</reference>
<evidence type="ECO:0000256" key="3">
    <source>
        <dbReference type="ARBA" id="ARBA00023237"/>
    </source>
</evidence>
<name>A0AAJ5W540_9SPHI</name>
<evidence type="ECO:0000313" key="6">
    <source>
        <dbReference type="Proteomes" id="UP001214530"/>
    </source>
</evidence>
<dbReference type="AlphaFoldDB" id="A0AAJ5W540"/>
<feature type="domain" description="Outer membrane protein beta-barrel" evidence="4">
    <location>
        <begin position="384"/>
        <end position="789"/>
    </location>
</feature>
<dbReference type="Pfam" id="PF14905">
    <property type="entry name" value="OMP_b-brl_3"/>
    <property type="match status" value="1"/>
</dbReference>
<accession>A0AAJ5W540</accession>
<evidence type="ECO:0000259" key="4">
    <source>
        <dbReference type="Pfam" id="PF14905"/>
    </source>
</evidence>
<dbReference type="EMBL" id="CP119313">
    <property type="protein sequence ID" value="WEK17426.1"/>
    <property type="molecule type" value="Genomic_DNA"/>
</dbReference>
<protein>
    <submittedName>
        <fullName evidence="5">Outer membrane beta-barrel family protein</fullName>
    </submittedName>
</protein>
<organism evidence="5 6">
    <name type="scientific">Candidatus Pedobacter colombiensis</name>
    <dbReference type="NCBI Taxonomy" id="3121371"/>
    <lineage>
        <taxon>Bacteria</taxon>
        <taxon>Pseudomonadati</taxon>
        <taxon>Bacteroidota</taxon>
        <taxon>Sphingobacteriia</taxon>
        <taxon>Sphingobacteriales</taxon>
        <taxon>Sphingobacteriaceae</taxon>
        <taxon>Pedobacter</taxon>
    </lineage>
</organism>